<name>A0ACC1HRK9_9FUNG</name>
<comment type="caution">
    <text evidence="1">The sequence shown here is derived from an EMBL/GenBank/DDBJ whole genome shotgun (WGS) entry which is preliminary data.</text>
</comment>
<proteinExistence type="predicted"/>
<dbReference type="Proteomes" id="UP001145114">
    <property type="component" value="Unassembled WGS sequence"/>
</dbReference>
<evidence type="ECO:0000313" key="2">
    <source>
        <dbReference type="Proteomes" id="UP001145114"/>
    </source>
</evidence>
<keyword evidence="2" id="KW-1185">Reference proteome</keyword>
<gene>
    <name evidence="1" type="ORF">EV182_004135</name>
</gene>
<reference evidence="1" key="1">
    <citation type="submission" date="2022-06" db="EMBL/GenBank/DDBJ databases">
        <title>Phylogenomic reconstructions and comparative analyses of Kickxellomycotina fungi.</title>
        <authorList>
            <person name="Reynolds N.K."/>
            <person name="Stajich J.E."/>
            <person name="Barry K."/>
            <person name="Grigoriev I.V."/>
            <person name="Crous P."/>
            <person name="Smith M.E."/>
        </authorList>
    </citation>
    <scope>NUCLEOTIDE SEQUENCE</scope>
    <source>
        <strain evidence="1">RSA 2271</strain>
    </source>
</reference>
<sequence length="279" mass="30486">MSRVGFAEAQLAKYGWERGKGLGKNNEGIKRAVTVALKDDLKGIGVDSSQWDSAWWDNIYNKASENVRTANTNRSRIPESQVDEDVPAKNYRAPDRFSINNPGSLYHGMFVKSSAMSSTAAAADSSNAEGRDKMRKSENGTKASAIRSITVMTDEELFAACEGRTARKGARGEQPGKLKRVSGDGIPRPEVVAMIEAAIRGDYCKAGSEGARLSSADDASKRKGKGKSKKRKDRSSSHDADEKKKTKKKRRRDTSPSKDERSKKKKSSSSSSSSKRNDK</sequence>
<dbReference type="EMBL" id="JAMZIH010001209">
    <property type="protein sequence ID" value="KAJ1678393.1"/>
    <property type="molecule type" value="Genomic_DNA"/>
</dbReference>
<evidence type="ECO:0000313" key="1">
    <source>
        <dbReference type="EMBL" id="KAJ1678393.1"/>
    </source>
</evidence>
<protein>
    <submittedName>
        <fullName evidence="1">Uncharacterized protein</fullName>
    </submittedName>
</protein>
<organism evidence="1 2">
    <name type="scientific">Spiromyces aspiralis</name>
    <dbReference type="NCBI Taxonomy" id="68401"/>
    <lineage>
        <taxon>Eukaryota</taxon>
        <taxon>Fungi</taxon>
        <taxon>Fungi incertae sedis</taxon>
        <taxon>Zoopagomycota</taxon>
        <taxon>Kickxellomycotina</taxon>
        <taxon>Kickxellomycetes</taxon>
        <taxon>Kickxellales</taxon>
        <taxon>Kickxellaceae</taxon>
        <taxon>Spiromyces</taxon>
    </lineage>
</organism>
<accession>A0ACC1HRK9</accession>